<keyword evidence="2" id="KW-1185">Reference proteome</keyword>
<dbReference type="RefSeq" id="WP_305893944.1">
    <property type="nucleotide sequence ID" value="NZ_JAUZVZ010000013.1"/>
</dbReference>
<gene>
    <name evidence="1" type="ORF">Q3O60_10800</name>
</gene>
<reference evidence="1 2" key="1">
    <citation type="submission" date="2023-08" db="EMBL/GenBank/DDBJ databases">
        <authorList>
            <person name="Joshi A."/>
            <person name="Thite S."/>
        </authorList>
    </citation>
    <scope>NUCLEOTIDE SEQUENCE [LARGE SCALE GENOMIC DNA]</scope>
    <source>
        <strain evidence="1 2">AC40</strain>
    </source>
</reference>
<protein>
    <submittedName>
        <fullName evidence="1">Uncharacterized protein</fullName>
    </submittedName>
</protein>
<organism evidence="1 2">
    <name type="scientific">Alkalimonas collagenimarina</name>
    <dbReference type="NCBI Taxonomy" id="400390"/>
    <lineage>
        <taxon>Bacteria</taxon>
        <taxon>Pseudomonadati</taxon>
        <taxon>Pseudomonadota</taxon>
        <taxon>Gammaproteobacteria</taxon>
        <taxon>Alkalimonas</taxon>
    </lineage>
</organism>
<dbReference type="EMBL" id="JAUZVZ010000013">
    <property type="protein sequence ID" value="MDP4536679.1"/>
    <property type="molecule type" value="Genomic_DNA"/>
</dbReference>
<comment type="caution">
    <text evidence="1">The sequence shown here is derived from an EMBL/GenBank/DDBJ whole genome shotgun (WGS) entry which is preliminary data.</text>
</comment>
<proteinExistence type="predicted"/>
<accession>A0ABT9H0S0</accession>
<evidence type="ECO:0000313" key="2">
    <source>
        <dbReference type="Proteomes" id="UP001231616"/>
    </source>
</evidence>
<name>A0ABT9H0S0_9GAMM</name>
<sequence>MAAVISKKEAIALLKHWQNQGHSLLPLFRVQKGTRGTLVITLPDYVSNQWLTVKGNYSSYEMAMAAFGQWLDGFISPQDVVCCESVTE</sequence>
<dbReference type="Proteomes" id="UP001231616">
    <property type="component" value="Unassembled WGS sequence"/>
</dbReference>
<evidence type="ECO:0000313" key="1">
    <source>
        <dbReference type="EMBL" id="MDP4536679.1"/>
    </source>
</evidence>